<dbReference type="EMBL" id="CP059404">
    <property type="protein sequence ID" value="QNE88772.1"/>
    <property type="molecule type" value="Genomic_DNA"/>
</dbReference>
<proteinExistence type="predicted"/>
<dbReference type="RefSeq" id="WP_185175162.1">
    <property type="nucleotide sequence ID" value="NZ_CP059404.1"/>
</dbReference>
<name>A0A7G7CMF6_9CORY</name>
<evidence type="ECO:0000313" key="1">
    <source>
        <dbReference type="EMBL" id="QNE88772.1"/>
    </source>
</evidence>
<organism evidence="1 2">
    <name type="scientific">Corynebacterium incognita</name>
    <dbReference type="NCBI Taxonomy" id="2754725"/>
    <lineage>
        <taxon>Bacteria</taxon>
        <taxon>Bacillati</taxon>
        <taxon>Actinomycetota</taxon>
        <taxon>Actinomycetes</taxon>
        <taxon>Mycobacteriales</taxon>
        <taxon>Corynebacteriaceae</taxon>
        <taxon>Corynebacterium</taxon>
    </lineage>
</organism>
<gene>
    <name evidence="1" type="ORF">H0194_06650</name>
</gene>
<dbReference type="Proteomes" id="UP000515743">
    <property type="component" value="Chromosome"/>
</dbReference>
<sequence length="240" mass="24804">MPRTDLFPALLALDGVADLVESATAAIARVHRRPAGLRKYDVISAESLARGARSTALFLGVASAEDINSATVSGGGVDKLLSAYSVLAPAVDEATVRDFARAPLHLFSRLDVVLGGDGTPAAGAGPRVSGLGALLADAPGHVPGRDALLPVLVHAEIASRELFGERSEALGRVVLRTAAVHTGLDPRGFAVPEPYLLRHKAQYQAALRDFAAGQPGDALRFLLRALVAGAKEADGITQAV</sequence>
<dbReference type="KEGG" id="cik:H0194_06650"/>
<dbReference type="AlphaFoldDB" id="A0A7G7CMF6"/>
<accession>A0A7G7CMF6</accession>
<protein>
    <submittedName>
        <fullName evidence="1">Oxidoreductase</fullName>
    </submittedName>
</protein>
<keyword evidence="2" id="KW-1185">Reference proteome</keyword>
<evidence type="ECO:0000313" key="2">
    <source>
        <dbReference type="Proteomes" id="UP000515743"/>
    </source>
</evidence>
<reference evidence="1 2" key="1">
    <citation type="submission" date="2020-07" db="EMBL/GenBank/DDBJ databases">
        <title>Complete genome and description of Corynebacterium incognita strain Marseille-Q3630 sp. nov.</title>
        <authorList>
            <person name="Boxberger M."/>
        </authorList>
    </citation>
    <scope>NUCLEOTIDE SEQUENCE [LARGE SCALE GENOMIC DNA]</scope>
    <source>
        <strain evidence="1 2">Marseille-Q3630</strain>
    </source>
</reference>